<gene>
    <name evidence="2" type="ORF">PLOB_00032686</name>
</gene>
<proteinExistence type="predicted"/>
<feature type="non-terminal residue" evidence="2">
    <location>
        <position position="1"/>
    </location>
</feature>
<organism evidence="2 3">
    <name type="scientific">Porites lobata</name>
    <dbReference type="NCBI Taxonomy" id="104759"/>
    <lineage>
        <taxon>Eukaryota</taxon>
        <taxon>Metazoa</taxon>
        <taxon>Cnidaria</taxon>
        <taxon>Anthozoa</taxon>
        <taxon>Hexacorallia</taxon>
        <taxon>Scleractinia</taxon>
        <taxon>Fungiina</taxon>
        <taxon>Poritidae</taxon>
        <taxon>Porites</taxon>
    </lineage>
</organism>
<feature type="region of interest" description="Disordered" evidence="1">
    <location>
        <begin position="475"/>
        <end position="521"/>
    </location>
</feature>
<protein>
    <submittedName>
        <fullName evidence="2">Uncharacterized protein</fullName>
    </submittedName>
</protein>
<reference evidence="2 3" key="1">
    <citation type="submission" date="2022-05" db="EMBL/GenBank/DDBJ databases">
        <authorList>
            <consortium name="Genoscope - CEA"/>
            <person name="William W."/>
        </authorList>
    </citation>
    <scope>NUCLEOTIDE SEQUENCE [LARGE SCALE GENOMIC DNA]</scope>
</reference>
<name>A0ABN8NZJ9_9CNID</name>
<sequence>KRSRKVKFSRPLEYWKEFDKETGNISELKDSRVKENLALQSKKRTDTSRQNNDPKGRTKSQSIAKVVEAFQKRQNEKLNVLKQSEEKEKDCISGCKQNVKLSVFTPGSVHIKKPDKNRKLHSVVNCPKLTTDGALLCNFQKESSRIQNYCRLSLTDLVCTDSYSLYERTSFRKHSEFNEAGKSFKTTLEKYNAADSNNKGQLKSSLPPLRHKRDNHKLLPFVTERHASEHSVLETKPGDYMENKREIIAPTLSESRKKLALSLSFVGIYDLDEMYAERIGKGKENKRLNTLKINQDQGFETLDESEGTSHKVSPVAAKFDKERTKTYVIKTLTLEDESPLSQQTLIQDKLILPEIKEPTKVRNDRIDTEEKRDCTITLLNRGIFLYLCTMAKLSHLNVLFQDVQAFKRKSSLNISKSKTKRPPFFLPKLNITKTLTEAGKFHHKADLELDVRGLERKTLQGDEVLGKTGIQSKKKTRWTTKNKVNKLSSPGNKMIDQESRDPSLPPVYSKSLTPTLSKEKNLSLSNPKKLPVHELEFALNTLLKVIERSKEQKKTTKEKFERSVVKGEQKPINEKTRLVEKPRTGLSSECSM</sequence>
<evidence type="ECO:0000313" key="2">
    <source>
        <dbReference type="EMBL" id="CAH3126873.1"/>
    </source>
</evidence>
<feature type="compositionally biased region" description="Basic and acidic residues" evidence="1">
    <location>
        <begin position="550"/>
        <end position="583"/>
    </location>
</feature>
<feature type="region of interest" description="Disordered" evidence="1">
    <location>
        <begin position="550"/>
        <end position="592"/>
    </location>
</feature>
<evidence type="ECO:0000313" key="3">
    <source>
        <dbReference type="Proteomes" id="UP001159405"/>
    </source>
</evidence>
<feature type="region of interest" description="Disordered" evidence="1">
    <location>
        <begin position="32"/>
        <end position="61"/>
    </location>
</feature>
<feature type="compositionally biased region" description="Basic residues" evidence="1">
    <location>
        <begin position="475"/>
        <end position="484"/>
    </location>
</feature>
<feature type="compositionally biased region" description="Polar residues" evidence="1">
    <location>
        <begin position="510"/>
        <end position="521"/>
    </location>
</feature>
<dbReference type="Proteomes" id="UP001159405">
    <property type="component" value="Unassembled WGS sequence"/>
</dbReference>
<accession>A0ABN8NZJ9</accession>
<comment type="caution">
    <text evidence="2">The sequence shown here is derived from an EMBL/GenBank/DDBJ whole genome shotgun (WGS) entry which is preliminary data.</text>
</comment>
<evidence type="ECO:0000256" key="1">
    <source>
        <dbReference type="SAM" id="MobiDB-lite"/>
    </source>
</evidence>
<feature type="compositionally biased region" description="Basic and acidic residues" evidence="1">
    <location>
        <begin position="43"/>
        <end position="56"/>
    </location>
</feature>
<dbReference type="EMBL" id="CALNXK010000043">
    <property type="protein sequence ID" value="CAH3126873.1"/>
    <property type="molecule type" value="Genomic_DNA"/>
</dbReference>
<keyword evidence="3" id="KW-1185">Reference proteome</keyword>